<protein>
    <submittedName>
        <fullName evidence="3">Retrovirus-related Pol polyprotein from transposon TNT 1-94</fullName>
    </submittedName>
</protein>
<name>A0A1I7V5F6_LOALO</name>
<evidence type="ECO:0000313" key="2">
    <source>
        <dbReference type="Proteomes" id="UP000095285"/>
    </source>
</evidence>
<accession>A0A1I7V5F6</accession>
<evidence type="ECO:0000256" key="1">
    <source>
        <dbReference type="SAM" id="MobiDB-lite"/>
    </source>
</evidence>
<feature type="region of interest" description="Disordered" evidence="1">
    <location>
        <begin position="303"/>
        <end position="350"/>
    </location>
</feature>
<proteinExistence type="predicted"/>
<organism evidence="2 3">
    <name type="scientific">Loa loa</name>
    <name type="common">Eye worm</name>
    <name type="synonym">Filaria loa</name>
    <dbReference type="NCBI Taxonomy" id="7209"/>
    <lineage>
        <taxon>Eukaryota</taxon>
        <taxon>Metazoa</taxon>
        <taxon>Ecdysozoa</taxon>
        <taxon>Nematoda</taxon>
        <taxon>Chromadorea</taxon>
        <taxon>Rhabditida</taxon>
        <taxon>Spirurina</taxon>
        <taxon>Spiruromorpha</taxon>
        <taxon>Filarioidea</taxon>
        <taxon>Onchocercidae</taxon>
        <taxon>Loa</taxon>
    </lineage>
</organism>
<keyword evidence="2" id="KW-1185">Reference proteome</keyword>
<dbReference type="InterPro" id="IPR005312">
    <property type="entry name" value="DUF1759"/>
</dbReference>
<reference evidence="2" key="1">
    <citation type="submission" date="2012-04" db="EMBL/GenBank/DDBJ databases">
        <title>The Genome Sequence of Loa loa.</title>
        <authorList>
            <consortium name="The Broad Institute Genome Sequencing Platform"/>
            <consortium name="Broad Institute Genome Sequencing Center for Infectious Disease"/>
            <person name="Nutman T.B."/>
            <person name="Fink D.L."/>
            <person name="Russ C."/>
            <person name="Young S."/>
            <person name="Zeng Q."/>
            <person name="Gargeya S."/>
            <person name="Alvarado L."/>
            <person name="Berlin A."/>
            <person name="Chapman S.B."/>
            <person name="Chen Z."/>
            <person name="Freedman E."/>
            <person name="Gellesch M."/>
            <person name="Goldberg J."/>
            <person name="Griggs A."/>
            <person name="Gujja S."/>
            <person name="Heilman E.R."/>
            <person name="Heiman D."/>
            <person name="Howarth C."/>
            <person name="Mehta T."/>
            <person name="Neiman D."/>
            <person name="Pearson M."/>
            <person name="Roberts A."/>
            <person name="Saif S."/>
            <person name="Shea T."/>
            <person name="Shenoy N."/>
            <person name="Sisk P."/>
            <person name="Stolte C."/>
            <person name="Sykes S."/>
            <person name="White J."/>
            <person name="Yandava C."/>
            <person name="Haas B."/>
            <person name="Henn M.R."/>
            <person name="Nusbaum C."/>
            <person name="Birren B."/>
        </authorList>
    </citation>
    <scope>NUCLEOTIDE SEQUENCE [LARGE SCALE GENOMIC DNA]</scope>
</reference>
<sequence length="377" mass="43620">MSNTIIKGAQRAKRKLADLLDEAKAVNLTPPDQHLSVDKKQQQFELKRRTIEEKIRRLKVYVGILGSINEKWLKYIQKQKNAQKRKEEDRYADMVDDNKGLLNLINDDQEAIISLEVYKDEFELVPQRLQQSKINIEPSQLKEPSQMFQQTVNLTQLPLLTFSGDQKLWREFCSSFDAAVHLQKIPDIQKLNYLILCLKENALQAVKGYDIAPENYDVIRKVLVKKIGNLSTIKKLLYNELYSIKGHDREWKTTVESMEEYLTTGSNGLDIGQSLPTKKDQEFWSVARFRKFLQEIVQRNGEVQRSQASSNGYQRKSIESKSSHNPRSARGETSALAAIKQPKPNDSKRITNSRNILEIIKYKDLVHFTTRIIGRTN</sequence>
<dbReference type="WBParaSite" id="EN70_10078">
    <property type="protein sequence ID" value="EN70_10078"/>
    <property type="gene ID" value="EN70_10078"/>
</dbReference>
<dbReference type="Proteomes" id="UP000095285">
    <property type="component" value="Unassembled WGS sequence"/>
</dbReference>
<evidence type="ECO:0000313" key="3">
    <source>
        <dbReference type="WBParaSite" id="EN70_10078"/>
    </source>
</evidence>
<dbReference type="Pfam" id="PF03564">
    <property type="entry name" value="DUF1759"/>
    <property type="match status" value="1"/>
</dbReference>
<dbReference type="AlphaFoldDB" id="A0A1I7V5F6"/>
<feature type="compositionally biased region" description="Polar residues" evidence="1">
    <location>
        <begin position="303"/>
        <end position="314"/>
    </location>
</feature>
<reference evidence="3" key="2">
    <citation type="submission" date="2016-11" db="UniProtKB">
        <authorList>
            <consortium name="WormBaseParasite"/>
        </authorList>
    </citation>
    <scope>IDENTIFICATION</scope>
</reference>